<name>A0A1S6HU75_9GAMM</name>
<accession>A0A1S6HU75</accession>
<organism evidence="1 2">
    <name type="scientific">Shewanella psychrophila</name>
    <dbReference type="NCBI Taxonomy" id="225848"/>
    <lineage>
        <taxon>Bacteria</taxon>
        <taxon>Pseudomonadati</taxon>
        <taxon>Pseudomonadota</taxon>
        <taxon>Gammaproteobacteria</taxon>
        <taxon>Alteromonadales</taxon>
        <taxon>Shewanellaceae</taxon>
        <taxon>Shewanella</taxon>
    </lineage>
</organism>
<keyword evidence="2" id="KW-1185">Reference proteome</keyword>
<dbReference type="Proteomes" id="UP000189545">
    <property type="component" value="Chromosome"/>
</dbReference>
<evidence type="ECO:0000313" key="2">
    <source>
        <dbReference type="Proteomes" id="UP000189545"/>
    </source>
</evidence>
<dbReference type="KEGG" id="spsw:Sps_03988"/>
<dbReference type="OrthoDB" id="9961779at2"/>
<evidence type="ECO:0000313" key="1">
    <source>
        <dbReference type="EMBL" id="AQS39103.1"/>
    </source>
</evidence>
<gene>
    <name evidence="1" type="ORF">Sps_03988</name>
</gene>
<sequence length="117" mass="13427">MQGINVEKFNVNNALYVENLQVLIENWLTSISLVINRLSSEEKIAEPMEVDSDIDFDGSDSLTFSLQHFIELQQALIDLKSPKGNVNEFSKRLQEYLSSESSRNELLSEMRLIPHLQ</sequence>
<protein>
    <submittedName>
        <fullName evidence="1">Uncharacterized protein</fullName>
    </submittedName>
</protein>
<dbReference type="RefSeq" id="WP_077754060.1">
    <property type="nucleotide sequence ID" value="NZ_CP014782.1"/>
</dbReference>
<dbReference type="AlphaFoldDB" id="A0A1S6HU75"/>
<dbReference type="EMBL" id="CP014782">
    <property type="protein sequence ID" value="AQS39103.1"/>
    <property type="molecule type" value="Genomic_DNA"/>
</dbReference>
<proteinExistence type="predicted"/>
<reference evidence="1 2" key="1">
    <citation type="submission" date="2016-03" db="EMBL/GenBank/DDBJ databases">
        <title>Complete genome sequence of Shewanella psychrophila WP2, a deep sea bacterium isolated from west Pacific sediment.</title>
        <authorList>
            <person name="Xu G."/>
            <person name="Jian H."/>
        </authorList>
    </citation>
    <scope>NUCLEOTIDE SEQUENCE [LARGE SCALE GENOMIC DNA]</scope>
    <source>
        <strain evidence="1 2">WP2</strain>
    </source>
</reference>
<dbReference type="STRING" id="225848.Sps_03988"/>